<evidence type="ECO:0000256" key="2">
    <source>
        <dbReference type="SAM" id="MobiDB-lite"/>
    </source>
</evidence>
<proteinExistence type="predicted"/>
<feature type="region of interest" description="Disordered" evidence="2">
    <location>
        <begin position="63"/>
        <end position="83"/>
    </location>
</feature>
<keyword evidence="1" id="KW-0238">DNA-binding</keyword>
<dbReference type="RefSeq" id="WP_379286963.1">
    <property type="nucleotide sequence ID" value="NZ_JBHTIU010000023.1"/>
</dbReference>
<comment type="caution">
    <text evidence="4">The sequence shown here is derived from an EMBL/GenBank/DDBJ whole genome shotgun (WGS) entry which is preliminary data.</text>
</comment>
<dbReference type="PANTHER" id="PTHR46558">
    <property type="entry name" value="TRACRIPTIONAL REGULATORY PROTEIN-RELATED-RELATED"/>
    <property type="match status" value="1"/>
</dbReference>
<dbReference type="PROSITE" id="PS50943">
    <property type="entry name" value="HTH_CROC1"/>
    <property type="match status" value="1"/>
</dbReference>
<gene>
    <name evidence="4" type="ORF">ACFQ03_06585</name>
</gene>
<dbReference type="InterPro" id="IPR010982">
    <property type="entry name" value="Lambda_DNA-bd_dom_sf"/>
</dbReference>
<reference evidence="5" key="1">
    <citation type="journal article" date="2019" name="Int. J. Syst. Evol. Microbiol.">
        <title>The Global Catalogue of Microorganisms (GCM) 10K type strain sequencing project: providing services to taxonomists for standard genome sequencing and annotation.</title>
        <authorList>
            <consortium name="The Broad Institute Genomics Platform"/>
            <consortium name="The Broad Institute Genome Sequencing Center for Infectious Disease"/>
            <person name="Wu L."/>
            <person name="Ma J."/>
        </authorList>
    </citation>
    <scope>NUCLEOTIDE SEQUENCE [LARGE SCALE GENOMIC DNA]</scope>
    <source>
        <strain evidence="5">CCUG 57263</strain>
    </source>
</reference>
<accession>A0ABW3D752</accession>
<dbReference type="EMBL" id="JBHTIU010000023">
    <property type="protein sequence ID" value="MFD0868811.1"/>
    <property type="molecule type" value="Genomic_DNA"/>
</dbReference>
<feature type="domain" description="HTH cro/C1-type" evidence="3">
    <location>
        <begin position="7"/>
        <end position="61"/>
    </location>
</feature>
<dbReference type="PANTHER" id="PTHR46558:SF11">
    <property type="entry name" value="HTH-TYPE TRANSCRIPTIONAL REGULATOR XRE"/>
    <property type="match status" value="1"/>
</dbReference>
<evidence type="ECO:0000313" key="5">
    <source>
        <dbReference type="Proteomes" id="UP001597120"/>
    </source>
</evidence>
<evidence type="ECO:0000256" key="1">
    <source>
        <dbReference type="ARBA" id="ARBA00023125"/>
    </source>
</evidence>
<name>A0ABW3D752_9BACL</name>
<dbReference type="CDD" id="cd00093">
    <property type="entry name" value="HTH_XRE"/>
    <property type="match status" value="1"/>
</dbReference>
<keyword evidence="5" id="KW-1185">Reference proteome</keyword>
<sequence>MFHPERLIEWRKKKKLTQEQLAIKVNTTKGTISNYENGHSTPPHETLVSIANILDVSTDFLLGRTNQPSEDTSKEEEEESDTEISMFFKDFKSAPKERQEEMLRFWKFIQEAEKDRKPGQRQDD</sequence>
<dbReference type="InterPro" id="IPR001387">
    <property type="entry name" value="Cro/C1-type_HTH"/>
</dbReference>
<evidence type="ECO:0000259" key="3">
    <source>
        <dbReference type="PROSITE" id="PS50943"/>
    </source>
</evidence>
<organism evidence="4 5">
    <name type="scientific">Paenibacillus residui</name>
    <dbReference type="NCBI Taxonomy" id="629724"/>
    <lineage>
        <taxon>Bacteria</taxon>
        <taxon>Bacillati</taxon>
        <taxon>Bacillota</taxon>
        <taxon>Bacilli</taxon>
        <taxon>Bacillales</taxon>
        <taxon>Paenibacillaceae</taxon>
        <taxon>Paenibacillus</taxon>
    </lineage>
</organism>
<dbReference type="Proteomes" id="UP001597120">
    <property type="component" value="Unassembled WGS sequence"/>
</dbReference>
<dbReference type="Gene3D" id="1.10.260.40">
    <property type="entry name" value="lambda repressor-like DNA-binding domains"/>
    <property type="match status" value="1"/>
</dbReference>
<dbReference type="SUPFAM" id="SSF47413">
    <property type="entry name" value="lambda repressor-like DNA-binding domains"/>
    <property type="match status" value="1"/>
</dbReference>
<feature type="compositionally biased region" description="Acidic residues" evidence="2">
    <location>
        <begin position="73"/>
        <end position="82"/>
    </location>
</feature>
<dbReference type="Pfam" id="PF01381">
    <property type="entry name" value="HTH_3"/>
    <property type="match status" value="1"/>
</dbReference>
<evidence type="ECO:0000313" key="4">
    <source>
        <dbReference type="EMBL" id="MFD0868811.1"/>
    </source>
</evidence>
<protein>
    <submittedName>
        <fullName evidence="4">Helix-turn-helix domain-containing protein</fullName>
    </submittedName>
</protein>
<dbReference type="SMART" id="SM00530">
    <property type="entry name" value="HTH_XRE"/>
    <property type="match status" value="1"/>
</dbReference>